<dbReference type="InterPro" id="IPR013520">
    <property type="entry name" value="Ribonucl_H"/>
</dbReference>
<dbReference type="PANTHER" id="PTHR23044:SF61">
    <property type="entry name" value="3'-5' EXORIBONUCLEASE 1-RELATED"/>
    <property type="match status" value="1"/>
</dbReference>
<evidence type="ECO:0000256" key="3">
    <source>
        <dbReference type="ARBA" id="ARBA00022839"/>
    </source>
</evidence>
<accession>A0ABM1DS62</accession>
<dbReference type="InterPro" id="IPR036397">
    <property type="entry name" value="RNaseH_sf"/>
</dbReference>
<dbReference type="PANTHER" id="PTHR23044">
    <property type="entry name" value="3'-5' EXONUCLEASE ERI1-RELATED"/>
    <property type="match status" value="1"/>
</dbReference>
<keyword evidence="3" id="KW-0269">Exonuclease</keyword>
<evidence type="ECO:0000313" key="6">
    <source>
        <dbReference type="RefSeq" id="XP_014662783.1"/>
    </source>
</evidence>
<dbReference type="SMART" id="SM00479">
    <property type="entry name" value="EXOIII"/>
    <property type="match status" value="1"/>
</dbReference>
<dbReference type="GeneID" id="106805613"/>
<name>A0ABM1DS62_PRICU</name>
<keyword evidence="1" id="KW-0540">Nuclease</keyword>
<evidence type="ECO:0000259" key="4">
    <source>
        <dbReference type="SMART" id="SM00479"/>
    </source>
</evidence>
<dbReference type="InterPro" id="IPR012337">
    <property type="entry name" value="RNaseH-like_sf"/>
</dbReference>
<dbReference type="CDD" id="cd06133">
    <property type="entry name" value="ERI-1_3'hExo_like"/>
    <property type="match status" value="1"/>
</dbReference>
<dbReference type="InterPro" id="IPR036361">
    <property type="entry name" value="SAP_dom_sf"/>
</dbReference>
<feature type="domain" description="Exonuclease" evidence="4">
    <location>
        <begin position="80"/>
        <end position="264"/>
    </location>
</feature>
<dbReference type="Pfam" id="PF00929">
    <property type="entry name" value="RNase_T"/>
    <property type="match status" value="1"/>
</dbReference>
<protein>
    <submittedName>
        <fullName evidence="6">3'-5' exoribonuclease 1-like</fullName>
    </submittedName>
</protein>
<evidence type="ECO:0000256" key="2">
    <source>
        <dbReference type="ARBA" id="ARBA00022801"/>
    </source>
</evidence>
<organism evidence="5 6">
    <name type="scientific">Priapulus caudatus</name>
    <name type="common">Priapulid worm</name>
    <dbReference type="NCBI Taxonomy" id="37621"/>
    <lineage>
        <taxon>Eukaryota</taxon>
        <taxon>Metazoa</taxon>
        <taxon>Ecdysozoa</taxon>
        <taxon>Scalidophora</taxon>
        <taxon>Priapulida</taxon>
        <taxon>Priapulimorpha</taxon>
        <taxon>Priapulimorphida</taxon>
        <taxon>Priapulidae</taxon>
        <taxon>Priapulus</taxon>
    </lineage>
</organism>
<dbReference type="Gene3D" id="3.30.420.10">
    <property type="entry name" value="Ribonuclease H-like superfamily/Ribonuclease H"/>
    <property type="match status" value="1"/>
</dbReference>
<proteinExistence type="predicted"/>
<dbReference type="Proteomes" id="UP000695022">
    <property type="component" value="Unplaced"/>
</dbReference>
<sequence>MMTSDFSNPVYKMISLQNGEINKMKMDDIQRKLAELKMDERGSKEILKKRLKHFYKRMKLEKLKGGTHPYALHHEVFYDYLCVIDYEATCESTNKPSYKHEIIEFPIVLVNVKTLEIEDEFHAFVRPVLHPVLSEFCTELTGITQEQVSVADYFPAVLKRVNSWMLQHGLGVGADFAIVTDGPWDMARFLRGQCELSQISYPTWAKKWINIRKTFGNFYGVSRVRMTTMLDLLGLQLEGRHHSGLDDSRNIAHVLLIMLRDGAEVRVNERLHPGNIPSDDLQFRLTLPVSRNEAEGSSNESEAADDVNDIMEGLDLTSSFAQCSIVNNVR</sequence>
<keyword evidence="5" id="KW-1185">Reference proteome</keyword>
<gene>
    <name evidence="6" type="primary">LOC106805613</name>
</gene>
<dbReference type="InterPro" id="IPR051274">
    <property type="entry name" value="3-5_Exoribonuclease"/>
</dbReference>
<evidence type="ECO:0000256" key="1">
    <source>
        <dbReference type="ARBA" id="ARBA00022722"/>
    </source>
</evidence>
<dbReference type="Gene3D" id="1.10.720.30">
    <property type="entry name" value="SAP domain"/>
    <property type="match status" value="1"/>
</dbReference>
<dbReference type="SUPFAM" id="SSF53098">
    <property type="entry name" value="Ribonuclease H-like"/>
    <property type="match status" value="1"/>
</dbReference>
<dbReference type="InterPro" id="IPR047201">
    <property type="entry name" value="ERI-1_3'hExo-like"/>
</dbReference>
<reference evidence="6" key="1">
    <citation type="submission" date="2025-08" db="UniProtKB">
        <authorList>
            <consortium name="RefSeq"/>
        </authorList>
    </citation>
    <scope>IDENTIFICATION</scope>
</reference>
<keyword evidence="2" id="KW-0378">Hydrolase</keyword>
<evidence type="ECO:0000313" key="5">
    <source>
        <dbReference type="Proteomes" id="UP000695022"/>
    </source>
</evidence>
<dbReference type="RefSeq" id="XP_014662783.1">
    <property type="nucleotide sequence ID" value="XM_014807297.1"/>
</dbReference>